<organism evidence="1 2">
    <name type="scientific">Oldenlandia corymbosa var. corymbosa</name>
    <dbReference type="NCBI Taxonomy" id="529605"/>
    <lineage>
        <taxon>Eukaryota</taxon>
        <taxon>Viridiplantae</taxon>
        <taxon>Streptophyta</taxon>
        <taxon>Embryophyta</taxon>
        <taxon>Tracheophyta</taxon>
        <taxon>Spermatophyta</taxon>
        <taxon>Magnoliopsida</taxon>
        <taxon>eudicotyledons</taxon>
        <taxon>Gunneridae</taxon>
        <taxon>Pentapetalae</taxon>
        <taxon>asterids</taxon>
        <taxon>lamiids</taxon>
        <taxon>Gentianales</taxon>
        <taxon>Rubiaceae</taxon>
        <taxon>Rubioideae</taxon>
        <taxon>Spermacoceae</taxon>
        <taxon>Hedyotis-Oldenlandia complex</taxon>
        <taxon>Oldenlandia</taxon>
    </lineage>
</organism>
<reference evidence="1" key="1">
    <citation type="submission" date="2023-03" db="EMBL/GenBank/DDBJ databases">
        <authorList>
            <person name="Julca I."/>
        </authorList>
    </citation>
    <scope>NUCLEOTIDE SEQUENCE</scope>
</reference>
<proteinExistence type="predicted"/>
<evidence type="ECO:0000313" key="2">
    <source>
        <dbReference type="Proteomes" id="UP001161247"/>
    </source>
</evidence>
<name>A0AAV1DG50_OLDCO</name>
<dbReference type="AlphaFoldDB" id="A0AAV1DG50"/>
<sequence>MSTREALASEAGRTYEADELLDELNYEMFRRKVKSTNSCRRKVCSFFFKICWDYWTPNICGKRPDSENVLAHFDHLKGQVSIWKKKRIREKRV</sequence>
<protein>
    <submittedName>
        <fullName evidence="1">OLC1v1005932C1</fullName>
    </submittedName>
</protein>
<gene>
    <name evidence="1" type="ORF">OLC1_LOCUS15173</name>
</gene>
<dbReference type="Proteomes" id="UP001161247">
    <property type="component" value="Chromosome 5"/>
</dbReference>
<keyword evidence="2" id="KW-1185">Reference proteome</keyword>
<evidence type="ECO:0000313" key="1">
    <source>
        <dbReference type="EMBL" id="CAI9106715.1"/>
    </source>
</evidence>
<dbReference type="EMBL" id="OX459122">
    <property type="protein sequence ID" value="CAI9106715.1"/>
    <property type="molecule type" value="Genomic_DNA"/>
</dbReference>
<accession>A0AAV1DG50</accession>